<dbReference type="UniPathway" id="UPA00282"/>
<dbReference type="InterPro" id="IPR004255">
    <property type="entry name" value="O-acyltransferase_WSD1_N"/>
</dbReference>
<keyword evidence="8" id="KW-0472">Membrane</keyword>
<gene>
    <name evidence="11" type="ORF">FGO68_gene4831</name>
</gene>
<dbReference type="GO" id="GO:0004144">
    <property type="term" value="F:diacylglycerol O-acyltransferase activity"/>
    <property type="evidence" value="ECO:0007669"/>
    <property type="project" value="UniProtKB-EC"/>
</dbReference>
<dbReference type="PANTHER" id="PTHR31650">
    <property type="entry name" value="O-ACYLTRANSFERASE (WSD1-LIKE) FAMILY PROTEIN"/>
    <property type="match status" value="1"/>
</dbReference>
<dbReference type="InterPro" id="IPR009721">
    <property type="entry name" value="O-acyltransferase_WSD1_C"/>
</dbReference>
<keyword evidence="8" id="KW-0812">Transmembrane</keyword>
<dbReference type="GO" id="GO:0005886">
    <property type="term" value="C:plasma membrane"/>
    <property type="evidence" value="ECO:0007669"/>
    <property type="project" value="TreeGrafter"/>
</dbReference>
<comment type="pathway">
    <text evidence="2">Lipid metabolism.</text>
</comment>
<dbReference type="EMBL" id="RRYP01008662">
    <property type="protein sequence ID" value="TNV79623.1"/>
    <property type="molecule type" value="Genomic_DNA"/>
</dbReference>
<comment type="catalytic activity">
    <reaction evidence="6">
        <text>a long chain fatty alcohol + a fatty acyl-CoA = a long-chain alcohol wax ester + CoA</text>
        <dbReference type="Rhea" id="RHEA:38443"/>
        <dbReference type="ChEBI" id="CHEBI:17135"/>
        <dbReference type="ChEBI" id="CHEBI:57287"/>
        <dbReference type="ChEBI" id="CHEBI:77636"/>
        <dbReference type="ChEBI" id="CHEBI:235323"/>
        <dbReference type="EC" id="2.3.1.75"/>
    </reaction>
</comment>
<feature type="transmembrane region" description="Helical" evidence="8">
    <location>
        <begin position="248"/>
        <end position="273"/>
    </location>
</feature>
<evidence type="ECO:0000256" key="5">
    <source>
        <dbReference type="ARBA" id="ARBA00024360"/>
    </source>
</evidence>
<sequence>MPDAEFKQIADKLIIDLKDRDIHDEDSLAEFVSTESQVKNCLHLPQWRVFIKEDYKEDQSMMILKMHHTMTDGYGVAQMLANVCDMYDEHVLPQLPQLKWWQTILMYLSVPWYSIVIALKYFTYPPDVNPFRTVHPENCGVKRGYFAKDYMLADIKRVAKAHKVSINDLLMTTISMTVKQYFISKGDEKTSYIIMYVPYSVRQKPPTKQNFKFDNQFAIFPVILDLVVDFKNGVQHISRSLRPLKESFISYAMYYLIYLGTQLPMKVFMWIFLTNGNKTSILCTNVNGPTVPFRIAGVDSIKATTFMPNLADIPGGFAIVSHVDRIWISFNSDVQRCPDAKEIIKLFEKTMDEIIAQA</sequence>
<dbReference type="PANTHER" id="PTHR31650:SF1">
    <property type="entry name" value="WAX ESTER SYNTHASE_DIACYLGLYCEROL ACYLTRANSFERASE 4-RELATED"/>
    <property type="match status" value="1"/>
</dbReference>
<protein>
    <recommendedName>
        <fullName evidence="13">Diacylglycerol O-acyltransferase</fullName>
    </recommendedName>
</protein>
<comment type="pathway">
    <text evidence="1">Glycerolipid metabolism; triacylglycerol biosynthesis.</text>
</comment>
<dbReference type="GO" id="GO:0047196">
    <property type="term" value="F:long-chain-alcohol O-fatty-acyltransferase activity"/>
    <property type="evidence" value="ECO:0007669"/>
    <property type="project" value="UniProtKB-EC"/>
</dbReference>
<evidence type="ECO:0000256" key="2">
    <source>
        <dbReference type="ARBA" id="ARBA00005189"/>
    </source>
</evidence>
<evidence type="ECO:0000256" key="8">
    <source>
        <dbReference type="SAM" id="Phobius"/>
    </source>
</evidence>
<accession>A0A8J8T308</accession>
<evidence type="ECO:0000313" key="12">
    <source>
        <dbReference type="Proteomes" id="UP000785679"/>
    </source>
</evidence>
<evidence type="ECO:0000256" key="6">
    <source>
        <dbReference type="ARBA" id="ARBA00047604"/>
    </source>
</evidence>
<evidence type="ECO:0000256" key="7">
    <source>
        <dbReference type="ARBA" id="ARBA00048109"/>
    </source>
</evidence>
<evidence type="ECO:0008006" key="13">
    <source>
        <dbReference type="Google" id="ProtNLM"/>
    </source>
</evidence>
<comment type="catalytic activity">
    <reaction evidence="7">
        <text>an acyl-CoA + a 1,2-diacyl-sn-glycerol = a triacyl-sn-glycerol + CoA</text>
        <dbReference type="Rhea" id="RHEA:10868"/>
        <dbReference type="ChEBI" id="CHEBI:17815"/>
        <dbReference type="ChEBI" id="CHEBI:57287"/>
        <dbReference type="ChEBI" id="CHEBI:58342"/>
        <dbReference type="ChEBI" id="CHEBI:64615"/>
        <dbReference type="EC" id="2.3.1.20"/>
    </reaction>
</comment>
<comment type="similarity">
    <text evidence="5">In the N-terminal section; belongs to the long-chain O-acyltransferase family.</text>
</comment>
<dbReference type="Proteomes" id="UP000785679">
    <property type="component" value="Unassembled WGS sequence"/>
</dbReference>
<name>A0A8J8T308_HALGN</name>
<feature type="domain" description="O-acyltransferase WSD1-like N-terminal" evidence="9">
    <location>
        <begin position="45"/>
        <end position="89"/>
    </location>
</feature>
<keyword evidence="8" id="KW-1133">Transmembrane helix</keyword>
<evidence type="ECO:0000256" key="1">
    <source>
        <dbReference type="ARBA" id="ARBA00004771"/>
    </source>
</evidence>
<keyword evidence="12" id="KW-1185">Reference proteome</keyword>
<feature type="domain" description="O-acyltransferase WSD1 C-terminal" evidence="10">
    <location>
        <begin position="218"/>
        <end position="354"/>
    </location>
</feature>
<dbReference type="Pfam" id="PF06974">
    <property type="entry name" value="WS_DGAT_C"/>
    <property type="match status" value="1"/>
</dbReference>
<proteinExistence type="inferred from homology"/>
<evidence type="ECO:0000256" key="4">
    <source>
        <dbReference type="ARBA" id="ARBA00023315"/>
    </source>
</evidence>
<organism evidence="11 12">
    <name type="scientific">Halteria grandinella</name>
    <dbReference type="NCBI Taxonomy" id="5974"/>
    <lineage>
        <taxon>Eukaryota</taxon>
        <taxon>Sar</taxon>
        <taxon>Alveolata</taxon>
        <taxon>Ciliophora</taxon>
        <taxon>Intramacronucleata</taxon>
        <taxon>Spirotrichea</taxon>
        <taxon>Stichotrichia</taxon>
        <taxon>Sporadotrichida</taxon>
        <taxon>Halteriidae</taxon>
        <taxon>Halteria</taxon>
    </lineage>
</organism>
<dbReference type="AlphaFoldDB" id="A0A8J8T308"/>
<keyword evidence="3" id="KW-0808">Transferase</keyword>
<dbReference type="SUPFAM" id="SSF52777">
    <property type="entry name" value="CoA-dependent acyltransferases"/>
    <property type="match status" value="1"/>
</dbReference>
<evidence type="ECO:0000259" key="9">
    <source>
        <dbReference type="Pfam" id="PF03007"/>
    </source>
</evidence>
<dbReference type="InterPro" id="IPR045034">
    <property type="entry name" value="O-acyltransferase_WSD1-like"/>
</dbReference>
<dbReference type="Pfam" id="PF03007">
    <property type="entry name" value="WS_DGAT_cat"/>
    <property type="match status" value="1"/>
</dbReference>
<evidence type="ECO:0000313" key="11">
    <source>
        <dbReference type="EMBL" id="TNV79623.1"/>
    </source>
</evidence>
<keyword evidence="4" id="KW-0012">Acyltransferase</keyword>
<evidence type="ECO:0000259" key="10">
    <source>
        <dbReference type="Pfam" id="PF06974"/>
    </source>
</evidence>
<reference evidence="11" key="1">
    <citation type="submission" date="2019-06" db="EMBL/GenBank/DDBJ databases">
        <authorList>
            <person name="Zheng W."/>
        </authorList>
    </citation>
    <scope>NUCLEOTIDE SEQUENCE</scope>
    <source>
        <strain evidence="11">QDHG01</strain>
    </source>
</reference>
<dbReference type="GO" id="GO:0019432">
    <property type="term" value="P:triglyceride biosynthetic process"/>
    <property type="evidence" value="ECO:0007669"/>
    <property type="project" value="UniProtKB-UniPathway"/>
</dbReference>
<comment type="caution">
    <text evidence="11">The sequence shown here is derived from an EMBL/GenBank/DDBJ whole genome shotgun (WGS) entry which is preliminary data.</text>
</comment>
<dbReference type="OrthoDB" id="619536at2759"/>
<evidence type="ECO:0000256" key="3">
    <source>
        <dbReference type="ARBA" id="ARBA00022679"/>
    </source>
</evidence>